<organism evidence="2 3">
    <name type="scientific">Azotobacter beijerinckii</name>
    <dbReference type="NCBI Taxonomy" id="170623"/>
    <lineage>
        <taxon>Bacteria</taxon>
        <taxon>Pseudomonadati</taxon>
        <taxon>Pseudomonadota</taxon>
        <taxon>Gammaproteobacteria</taxon>
        <taxon>Pseudomonadales</taxon>
        <taxon>Pseudomonadaceae</taxon>
        <taxon>Azotobacter</taxon>
    </lineage>
</organism>
<dbReference type="EMBL" id="FNYO01000001">
    <property type="protein sequence ID" value="SEI37636.1"/>
    <property type="molecule type" value="Genomic_DNA"/>
</dbReference>
<reference evidence="2 3" key="1">
    <citation type="submission" date="2016-10" db="EMBL/GenBank/DDBJ databases">
        <authorList>
            <person name="de Groot N.N."/>
        </authorList>
    </citation>
    <scope>NUCLEOTIDE SEQUENCE [LARGE SCALE GENOMIC DNA]</scope>
    <source>
        <strain evidence="2 3">DSM 1041</strain>
    </source>
</reference>
<evidence type="ECO:0000256" key="1">
    <source>
        <dbReference type="SAM" id="MobiDB-lite"/>
    </source>
</evidence>
<proteinExistence type="predicted"/>
<name>A0A1H6Q6X7_9GAMM</name>
<dbReference type="STRING" id="170623.SAMN04244579_00069"/>
<gene>
    <name evidence="2" type="ORF">SAMN04244579_00069</name>
</gene>
<dbReference type="AlphaFoldDB" id="A0A1H6Q6X7"/>
<evidence type="ECO:0000313" key="3">
    <source>
        <dbReference type="Proteomes" id="UP000199005"/>
    </source>
</evidence>
<feature type="region of interest" description="Disordered" evidence="1">
    <location>
        <begin position="51"/>
        <end position="83"/>
    </location>
</feature>
<evidence type="ECO:0000313" key="2">
    <source>
        <dbReference type="EMBL" id="SEI37636.1"/>
    </source>
</evidence>
<dbReference type="Proteomes" id="UP000199005">
    <property type="component" value="Unassembled WGS sequence"/>
</dbReference>
<protein>
    <submittedName>
        <fullName evidence="2">Uncharacterized protein</fullName>
    </submittedName>
</protein>
<accession>A0A1H6Q6X7</accession>
<sequence>MATINPWKKFIGLLPGGVRTVGTVTAVNTARGTSTVELRNGITRHRRCCRQQGLHRRRPDHRPGAGAAAVRHRSLTATPSPPRARPVRAFHFLEIPMLLSEIRAAASAHEQSPGRGHAPCHRPAGVRLYPSPADRRACPWFLAVRTRRRARRATASADAGHLRWRSARPATSSRPRRRSMPPSSTTTPSPRPSPACCCGPIRRRCRQWARSEPPGTSTCGRGVPVNRIATAGTAAMHGPWMR</sequence>
<feature type="region of interest" description="Disordered" evidence="1">
    <location>
        <begin position="152"/>
        <end position="195"/>
    </location>
</feature>
<feature type="compositionally biased region" description="Basic residues" evidence="1">
    <location>
        <begin position="51"/>
        <end position="60"/>
    </location>
</feature>